<feature type="transmembrane region" description="Helical" evidence="1">
    <location>
        <begin position="181"/>
        <end position="199"/>
    </location>
</feature>
<feature type="transmembrane region" description="Helical" evidence="1">
    <location>
        <begin position="39"/>
        <end position="60"/>
    </location>
</feature>
<keyword evidence="1" id="KW-1133">Transmembrane helix</keyword>
<dbReference type="EMBL" id="QYUP01000147">
    <property type="protein sequence ID" value="RJG11507.1"/>
    <property type="molecule type" value="Genomic_DNA"/>
</dbReference>
<reference evidence="2 3" key="1">
    <citation type="submission" date="2018-09" db="EMBL/GenBank/DDBJ databases">
        <authorList>
            <person name="Zhu H."/>
        </authorList>
    </citation>
    <scope>NUCLEOTIDE SEQUENCE [LARGE SCALE GENOMIC DNA]</scope>
    <source>
        <strain evidence="2 3">K1S02-61</strain>
    </source>
</reference>
<feature type="transmembrane region" description="Helical" evidence="1">
    <location>
        <begin position="227"/>
        <end position="250"/>
    </location>
</feature>
<feature type="transmembrane region" description="Helical" evidence="1">
    <location>
        <begin position="153"/>
        <end position="175"/>
    </location>
</feature>
<evidence type="ECO:0000256" key="1">
    <source>
        <dbReference type="SAM" id="Phobius"/>
    </source>
</evidence>
<feature type="transmembrane region" description="Helical" evidence="1">
    <location>
        <begin position="111"/>
        <end position="132"/>
    </location>
</feature>
<name>A0A418XGC6_9BURK</name>
<organism evidence="2 3">
    <name type="scientific">Massilia cavernae</name>
    <dbReference type="NCBI Taxonomy" id="2320864"/>
    <lineage>
        <taxon>Bacteria</taxon>
        <taxon>Pseudomonadati</taxon>
        <taxon>Pseudomonadota</taxon>
        <taxon>Betaproteobacteria</taxon>
        <taxon>Burkholderiales</taxon>
        <taxon>Oxalobacteraceae</taxon>
        <taxon>Telluria group</taxon>
        <taxon>Massilia</taxon>
    </lineage>
</organism>
<evidence type="ECO:0000313" key="2">
    <source>
        <dbReference type="EMBL" id="RJG11507.1"/>
    </source>
</evidence>
<sequence>MLPPAEDGGVPAGAAAANDSDSALQTHAFTFTGSGKEYFRIWIVNLLLTVVTLGIYSAWAKVRRLQYFDRNTQLAGASFDFDGDPKAILRGRIVAVVLLAAYNYAFGFSLAVGMGIVGMLLLTLPFMMRGALRFRLRNTRYRGLRFNFSGTVKGAYLAYLPPLVLFLFPAALLALDPTGALLFPFFAAYLGWPLMHGAMKRYQHRHLEFGSLQSSFDVKKRRFFKPYLVAMGLWVAVVIGMVIAFAALAFVAGPNNKNVPPLFLFLPLLMGLVMAYLIYLIAGPYVQVRVGNLVWSNTCFPGIRISSFLKARGYMKLLTVNTVLTILTLGLYRPFAVVRSYEYRLAHMTVETDGSFEHVAAGVNGPSRAAASD</sequence>
<feature type="transmembrane region" description="Helical" evidence="1">
    <location>
        <begin position="87"/>
        <end position="105"/>
    </location>
</feature>
<keyword evidence="1" id="KW-0812">Transmembrane</keyword>
<keyword evidence="1" id="KW-0472">Membrane</keyword>
<dbReference type="Pfam" id="PF05987">
    <property type="entry name" value="DUF898"/>
    <property type="match status" value="1"/>
</dbReference>
<feature type="transmembrane region" description="Helical" evidence="1">
    <location>
        <begin position="262"/>
        <end position="282"/>
    </location>
</feature>
<feature type="transmembrane region" description="Helical" evidence="1">
    <location>
        <begin position="314"/>
        <end position="332"/>
    </location>
</feature>
<comment type="caution">
    <text evidence="2">The sequence shown here is derived from an EMBL/GenBank/DDBJ whole genome shotgun (WGS) entry which is preliminary data.</text>
</comment>
<feature type="non-terminal residue" evidence="2">
    <location>
        <position position="373"/>
    </location>
</feature>
<dbReference type="AlphaFoldDB" id="A0A418XGC6"/>
<protein>
    <submittedName>
        <fullName evidence="2">DUF898 domain-containing protein</fullName>
    </submittedName>
</protein>
<keyword evidence="3" id="KW-1185">Reference proteome</keyword>
<dbReference type="RefSeq" id="WP_182915861.1">
    <property type="nucleotide sequence ID" value="NZ_QYUP01000147.1"/>
</dbReference>
<gene>
    <name evidence="2" type="ORF">D3872_19110</name>
</gene>
<accession>A0A418XGC6</accession>
<evidence type="ECO:0000313" key="3">
    <source>
        <dbReference type="Proteomes" id="UP000284006"/>
    </source>
</evidence>
<dbReference type="InterPro" id="IPR010295">
    <property type="entry name" value="DUF898"/>
</dbReference>
<proteinExistence type="predicted"/>
<dbReference type="Proteomes" id="UP000284006">
    <property type="component" value="Unassembled WGS sequence"/>
</dbReference>